<keyword evidence="1" id="KW-1133">Transmembrane helix</keyword>
<dbReference type="EMBL" id="VIWT01000001">
    <property type="protein sequence ID" value="TWG00209.1"/>
    <property type="molecule type" value="Genomic_DNA"/>
</dbReference>
<keyword evidence="1" id="KW-0472">Membrane</keyword>
<keyword evidence="3" id="KW-1185">Reference proteome</keyword>
<dbReference type="RefSeq" id="WP_145906338.1">
    <property type="nucleotide sequence ID" value="NZ_BAAAMZ010000016.1"/>
</dbReference>
<sequence length="320" mass="32331">MTSGSGPDLVGAVVQALARAVGQTGGNPAAVLGADLLGQAWQRLLAQPRWAPAADQLTRTPNDPQTLRNLSLAVGELLLSDPLLAEALRTRWAPFVPPAQFAGTVAGRVPAPGRRGRNAAIAAGVLVVVGGLIALGQVFGSNQLAGHHATPLGQAQVQQVLPVLADLPANGWSAGDDPADVHAPDCSGGGTAQLTAACKVITDVGTVSFKDPGGTAIGFSVFATGSSAQARQVYDALLSAGTSESAASASPIAFPTVGERSVAYASAQSVEVITEVGTTVLDISYATGRTDAGYLAPYARLLVSRSQQAQDGKTPDATVR</sequence>
<dbReference type="Proteomes" id="UP000317940">
    <property type="component" value="Unassembled WGS sequence"/>
</dbReference>
<name>A0A561ULH6_9ACTN</name>
<accession>A0A561ULH6</accession>
<dbReference type="AlphaFoldDB" id="A0A561ULH6"/>
<evidence type="ECO:0000313" key="3">
    <source>
        <dbReference type="Proteomes" id="UP000317940"/>
    </source>
</evidence>
<protein>
    <submittedName>
        <fullName evidence="2">Uncharacterized protein</fullName>
    </submittedName>
</protein>
<evidence type="ECO:0000256" key="1">
    <source>
        <dbReference type="SAM" id="Phobius"/>
    </source>
</evidence>
<reference evidence="2 3" key="1">
    <citation type="submission" date="2019-06" db="EMBL/GenBank/DDBJ databases">
        <title>Sequencing the genomes of 1000 actinobacteria strains.</title>
        <authorList>
            <person name="Klenk H.-P."/>
        </authorList>
    </citation>
    <scope>NUCLEOTIDE SEQUENCE [LARGE SCALE GENOMIC DNA]</scope>
    <source>
        <strain evidence="2 3">DSM 44826</strain>
    </source>
</reference>
<feature type="transmembrane region" description="Helical" evidence="1">
    <location>
        <begin position="118"/>
        <end position="139"/>
    </location>
</feature>
<comment type="caution">
    <text evidence="2">The sequence shown here is derived from an EMBL/GenBank/DDBJ whole genome shotgun (WGS) entry which is preliminary data.</text>
</comment>
<organism evidence="2 3">
    <name type="scientific">Kitasatospora viridis</name>
    <dbReference type="NCBI Taxonomy" id="281105"/>
    <lineage>
        <taxon>Bacteria</taxon>
        <taxon>Bacillati</taxon>
        <taxon>Actinomycetota</taxon>
        <taxon>Actinomycetes</taxon>
        <taxon>Kitasatosporales</taxon>
        <taxon>Streptomycetaceae</taxon>
        <taxon>Kitasatospora</taxon>
    </lineage>
</organism>
<proteinExistence type="predicted"/>
<keyword evidence="1" id="KW-0812">Transmembrane</keyword>
<gene>
    <name evidence="2" type="ORF">FHX73_114081</name>
</gene>
<evidence type="ECO:0000313" key="2">
    <source>
        <dbReference type="EMBL" id="TWG00209.1"/>
    </source>
</evidence>